<dbReference type="EMBL" id="DVJQ01000074">
    <property type="protein sequence ID" value="HIS75081.1"/>
    <property type="molecule type" value="Genomic_DNA"/>
</dbReference>
<dbReference type="Pfam" id="PF00226">
    <property type="entry name" value="DnaJ"/>
    <property type="match status" value="1"/>
</dbReference>
<evidence type="ECO:0000313" key="3">
    <source>
        <dbReference type="EMBL" id="HIS75081.1"/>
    </source>
</evidence>
<evidence type="ECO:0000313" key="4">
    <source>
        <dbReference type="Proteomes" id="UP000886865"/>
    </source>
</evidence>
<evidence type="ECO:0000259" key="2">
    <source>
        <dbReference type="PROSITE" id="PS50076"/>
    </source>
</evidence>
<protein>
    <submittedName>
        <fullName evidence="3">DnaJ domain-containing protein</fullName>
    </submittedName>
</protein>
<dbReference type="InterPro" id="IPR008971">
    <property type="entry name" value="HSP40/DnaJ_pept-bd"/>
</dbReference>
<dbReference type="PROSITE" id="PS50076">
    <property type="entry name" value="DNAJ_2"/>
    <property type="match status" value="1"/>
</dbReference>
<keyword evidence="1" id="KW-0143">Chaperone</keyword>
<accession>A0A9D1JYG1</accession>
<dbReference type="GO" id="GO:0005737">
    <property type="term" value="C:cytoplasm"/>
    <property type="evidence" value="ECO:0007669"/>
    <property type="project" value="TreeGrafter"/>
</dbReference>
<dbReference type="AlphaFoldDB" id="A0A9D1JYG1"/>
<dbReference type="SUPFAM" id="SSF49493">
    <property type="entry name" value="HSP40/DnaJ peptide-binding domain"/>
    <property type="match status" value="2"/>
</dbReference>
<dbReference type="CDD" id="cd06257">
    <property type="entry name" value="DnaJ"/>
    <property type="match status" value="1"/>
</dbReference>
<evidence type="ECO:0000256" key="1">
    <source>
        <dbReference type="ARBA" id="ARBA00023186"/>
    </source>
</evidence>
<reference evidence="3" key="1">
    <citation type="submission" date="2020-10" db="EMBL/GenBank/DDBJ databases">
        <authorList>
            <person name="Gilroy R."/>
        </authorList>
    </citation>
    <scope>NUCLEOTIDE SEQUENCE</scope>
    <source>
        <strain evidence="3">CHK152-2871</strain>
    </source>
</reference>
<organism evidence="3 4">
    <name type="scientific">Candidatus Galligastranaerophilus intestinavium</name>
    <dbReference type="NCBI Taxonomy" id="2840836"/>
    <lineage>
        <taxon>Bacteria</taxon>
        <taxon>Candidatus Galligastranaerophilus</taxon>
    </lineage>
</organism>
<dbReference type="InterPro" id="IPR036869">
    <property type="entry name" value="J_dom_sf"/>
</dbReference>
<dbReference type="Gene3D" id="2.60.260.20">
    <property type="entry name" value="Urease metallochaperone UreE, N-terminal domain"/>
    <property type="match status" value="2"/>
</dbReference>
<feature type="domain" description="J" evidence="2">
    <location>
        <begin position="3"/>
        <end position="67"/>
    </location>
</feature>
<sequence>MKSYYDILEILPTATKDEIKSAFRKKARKYHPDVNHTLEAEIIFKQINLAAKTLLDDNMRFQYDFAYGFNQTKTKQDNKEKSSYKTYQSSSYQSYEKNDFFKNFYKYFNQTKKRPKTPKKIDGQDIITSVTLTLKESLEGTSRKVNILQSEKCPKCFGARFVNGSKCSFCNGSGEKTSYKKINVKIPPNIKDGTKIRVKNEGEEGKFGGKNGDLYLIVRIEKNAAFKCLEGLAYLEVPINPYEAVLGAEIKIPSPDNGIKILKVPPKTRTNTTFKLLESGFLNAQTNKRDPLMVKVIIDISPCMRDKEIEMYRKFSLEFDDVLREDFYGRQNYN</sequence>
<proteinExistence type="predicted"/>
<dbReference type="PRINTS" id="PR00625">
    <property type="entry name" value="JDOMAIN"/>
</dbReference>
<dbReference type="InterPro" id="IPR001623">
    <property type="entry name" value="DnaJ_domain"/>
</dbReference>
<reference evidence="3" key="2">
    <citation type="journal article" date="2021" name="PeerJ">
        <title>Extensive microbial diversity within the chicken gut microbiome revealed by metagenomics and culture.</title>
        <authorList>
            <person name="Gilroy R."/>
            <person name="Ravi A."/>
            <person name="Getino M."/>
            <person name="Pursley I."/>
            <person name="Horton D.L."/>
            <person name="Alikhan N.F."/>
            <person name="Baker D."/>
            <person name="Gharbi K."/>
            <person name="Hall N."/>
            <person name="Watson M."/>
            <person name="Adriaenssens E.M."/>
            <person name="Foster-Nyarko E."/>
            <person name="Jarju S."/>
            <person name="Secka A."/>
            <person name="Antonio M."/>
            <person name="Oren A."/>
            <person name="Chaudhuri R.R."/>
            <person name="La Ragione R."/>
            <person name="Hildebrand F."/>
            <person name="Pallen M.J."/>
        </authorList>
    </citation>
    <scope>NUCLEOTIDE SEQUENCE</scope>
    <source>
        <strain evidence="3">CHK152-2871</strain>
    </source>
</reference>
<dbReference type="Gene3D" id="1.10.287.110">
    <property type="entry name" value="DnaJ domain"/>
    <property type="match status" value="1"/>
</dbReference>
<name>A0A9D1JYG1_9BACT</name>
<dbReference type="InterPro" id="IPR002939">
    <property type="entry name" value="DnaJ_C"/>
</dbReference>
<dbReference type="Pfam" id="PF01556">
    <property type="entry name" value="DnaJ_C"/>
    <property type="match status" value="1"/>
</dbReference>
<dbReference type="PANTHER" id="PTHR43096:SF52">
    <property type="entry name" value="DNAJ HOMOLOG 1, MITOCHONDRIAL-RELATED"/>
    <property type="match status" value="1"/>
</dbReference>
<dbReference type="CDD" id="cd10747">
    <property type="entry name" value="DnaJ_C"/>
    <property type="match status" value="1"/>
</dbReference>
<dbReference type="GO" id="GO:0051082">
    <property type="term" value="F:unfolded protein binding"/>
    <property type="evidence" value="ECO:0007669"/>
    <property type="project" value="InterPro"/>
</dbReference>
<dbReference type="GO" id="GO:0042026">
    <property type="term" value="P:protein refolding"/>
    <property type="evidence" value="ECO:0007669"/>
    <property type="project" value="TreeGrafter"/>
</dbReference>
<dbReference type="PANTHER" id="PTHR43096">
    <property type="entry name" value="DNAJ HOMOLOG 1, MITOCHONDRIAL-RELATED"/>
    <property type="match status" value="1"/>
</dbReference>
<dbReference type="SMART" id="SM00271">
    <property type="entry name" value="DnaJ"/>
    <property type="match status" value="1"/>
</dbReference>
<dbReference type="Proteomes" id="UP000886865">
    <property type="component" value="Unassembled WGS sequence"/>
</dbReference>
<gene>
    <name evidence="3" type="ORF">IAA86_08705</name>
</gene>
<dbReference type="SUPFAM" id="SSF46565">
    <property type="entry name" value="Chaperone J-domain"/>
    <property type="match status" value="1"/>
</dbReference>
<comment type="caution">
    <text evidence="3">The sequence shown here is derived from an EMBL/GenBank/DDBJ whole genome shotgun (WGS) entry which is preliminary data.</text>
</comment>